<comment type="caution">
    <text evidence="2">The sequence shown here is derived from an EMBL/GenBank/DDBJ whole genome shotgun (WGS) entry which is preliminary data.</text>
</comment>
<sequence length="159" mass="17448">MGIVVVDKRVLVHTCESLLALGPGDLTAQHGSGDAVTEGCVVRVLDLNGDGRKKKRQDSHVSPHRSLYWIIGLDLHRVSSCSRTRLVCLVVKQRARNLQDNDDVDGIRAVATTKRRSGAGMRVCEVGNGSKRLERAQSLDRCNSAEPVSHSSREHVSDW</sequence>
<protein>
    <submittedName>
        <fullName evidence="2">Uncharacterized protein</fullName>
    </submittedName>
</protein>
<evidence type="ECO:0000313" key="3">
    <source>
        <dbReference type="Proteomes" id="UP000639403"/>
    </source>
</evidence>
<dbReference type="Proteomes" id="UP000639403">
    <property type="component" value="Unassembled WGS sequence"/>
</dbReference>
<dbReference type="AlphaFoldDB" id="A0A8H7U2Y2"/>
<feature type="region of interest" description="Disordered" evidence="1">
    <location>
        <begin position="135"/>
        <end position="159"/>
    </location>
</feature>
<evidence type="ECO:0000313" key="2">
    <source>
        <dbReference type="EMBL" id="KAF9816503.1"/>
    </source>
</evidence>
<reference evidence="2" key="2">
    <citation type="journal article" name="Front. Microbiol.">
        <title>Degradative Capacity of Two Strains of Rhodonia placenta: From Phenotype to Genotype.</title>
        <authorList>
            <person name="Kolle M."/>
            <person name="Horta M.A.C."/>
            <person name="Nowrousian M."/>
            <person name="Ohm R.A."/>
            <person name="Benz J.P."/>
            <person name="Pilgard A."/>
        </authorList>
    </citation>
    <scope>NUCLEOTIDE SEQUENCE</scope>
    <source>
        <strain evidence="2">FPRL280</strain>
    </source>
</reference>
<evidence type="ECO:0000256" key="1">
    <source>
        <dbReference type="SAM" id="MobiDB-lite"/>
    </source>
</evidence>
<organism evidence="2 3">
    <name type="scientific">Rhodonia placenta</name>
    <dbReference type="NCBI Taxonomy" id="104341"/>
    <lineage>
        <taxon>Eukaryota</taxon>
        <taxon>Fungi</taxon>
        <taxon>Dikarya</taxon>
        <taxon>Basidiomycota</taxon>
        <taxon>Agaricomycotina</taxon>
        <taxon>Agaricomycetes</taxon>
        <taxon>Polyporales</taxon>
        <taxon>Adustoporiaceae</taxon>
        <taxon>Rhodonia</taxon>
    </lineage>
</organism>
<gene>
    <name evidence="2" type="ORF">IEO21_04031</name>
</gene>
<accession>A0A8H7U2Y2</accession>
<name>A0A8H7U2Y2_9APHY</name>
<reference evidence="2" key="1">
    <citation type="submission" date="2020-11" db="EMBL/GenBank/DDBJ databases">
        <authorList>
            <person name="Koelle M."/>
            <person name="Horta M.A.C."/>
            <person name="Nowrousian M."/>
            <person name="Ohm R.A."/>
            <person name="Benz P."/>
            <person name="Pilgard A."/>
        </authorList>
    </citation>
    <scope>NUCLEOTIDE SEQUENCE</scope>
    <source>
        <strain evidence="2">FPRL280</strain>
    </source>
</reference>
<proteinExistence type="predicted"/>
<dbReference type="EMBL" id="JADOXO010000056">
    <property type="protein sequence ID" value="KAF9816503.1"/>
    <property type="molecule type" value="Genomic_DNA"/>
</dbReference>